<sequence length="158" mass="17917">MTFLRGLKANVKPLFAARAYISLVELKSAITNYKQVYEENRETIYDLPIRKCPSTSCKRQEDRCEAARIGQNGRSTLPVLLYRKKGLHAPLVSHTPARIEQELASAVMTYFEDWCYDTALIDQISASRSSYHRSFLKFEASGGYILSNTALARKGLDM</sequence>
<accession>A0A4C1Z6K5</accession>
<evidence type="ECO:0000313" key="1">
    <source>
        <dbReference type="EMBL" id="GBP82773.1"/>
    </source>
</evidence>
<reference evidence="1 2" key="1">
    <citation type="journal article" date="2019" name="Commun. Biol.">
        <title>The bagworm genome reveals a unique fibroin gene that provides high tensile strength.</title>
        <authorList>
            <person name="Kono N."/>
            <person name="Nakamura H."/>
            <person name="Ohtoshi R."/>
            <person name="Tomita M."/>
            <person name="Numata K."/>
            <person name="Arakawa K."/>
        </authorList>
    </citation>
    <scope>NUCLEOTIDE SEQUENCE [LARGE SCALE GENOMIC DNA]</scope>
</reference>
<dbReference type="AlphaFoldDB" id="A0A4C1Z6K5"/>
<organism evidence="1 2">
    <name type="scientific">Eumeta variegata</name>
    <name type="common">Bagworm moth</name>
    <name type="synonym">Eumeta japonica</name>
    <dbReference type="NCBI Taxonomy" id="151549"/>
    <lineage>
        <taxon>Eukaryota</taxon>
        <taxon>Metazoa</taxon>
        <taxon>Ecdysozoa</taxon>
        <taxon>Arthropoda</taxon>
        <taxon>Hexapoda</taxon>
        <taxon>Insecta</taxon>
        <taxon>Pterygota</taxon>
        <taxon>Neoptera</taxon>
        <taxon>Endopterygota</taxon>
        <taxon>Lepidoptera</taxon>
        <taxon>Glossata</taxon>
        <taxon>Ditrysia</taxon>
        <taxon>Tineoidea</taxon>
        <taxon>Psychidae</taxon>
        <taxon>Oiketicinae</taxon>
        <taxon>Eumeta</taxon>
    </lineage>
</organism>
<comment type="caution">
    <text evidence="1">The sequence shown here is derived from an EMBL/GenBank/DDBJ whole genome shotgun (WGS) entry which is preliminary data.</text>
</comment>
<dbReference type="OrthoDB" id="7492529at2759"/>
<evidence type="ECO:0000313" key="2">
    <source>
        <dbReference type="Proteomes" id="UP000299102"/>
    </source>
</evidence>
<protein>
    <submittedName>
        <fullName evidence="1">Uncharacterized protein</fullName>
    </submittedName>
</protein>
<gene>
    <name evidence="1" type="ORF">EVAR_94931_1</name>
</gene>
<keyword evidence="2" id="KW-1185">Reference proteome</keyword>
<dbReference type="EMBL" id="BGZK01001585">
    <property type="protein sequence ID" value="GBP82773.1"/>
    <property type="molecule type" value="Genomic_DNA"/>
</dbReference>
<name>A0A4C1Z6K5_EUMVA</name>
<proteinExistence type="predicted"/>
<dbReference type="Proteomes" id="UP000299102">
    <property type="component" value="Unassembled WGS sequence"/>
</dbReference>